<dbReference type="AlphaFoldDB" id="A0A9P7DEB5"/>
<evidence type="ECO:0000313" key="4">
    <source>
        <dbReference type="Proteomes" id="UP000719766"/>
    </source>
</evidence>
<dbReference type="Proteomes" id="UP000719766">
    <property type="component" value="Unassembled WGS sequence"/>
</dbReference>
<keyword evidence="4" id="KW-1185">Reference proteome</keyword>
<accession>A0A9P7DEB5</accession>
<feature type="compositionally biased region" description="Basic and acidic residues" evidence="1">
    <location>
        <begin position="18"/>
        <end position="28"/>
    </location>
</feature>
<evidence type="ECO:0000256" key="2">
    <source>
        <dbReference type="SAM" id="Phobius"/>
    </source>
</evidence>
<feature type="region of interest" description="Disordered" evidence="1">
    <location>
        <begin position="1"/>
        <end position="61"/>
    </location>
</feature>
<sequence length="168" mass="17949">MSATPPPPHDAMLVDVPPARREPGEHAPSHRSTRAGRGRPGRGRRDRGGRYPPPQRLDEDADALGAFTRHRPRPHTAAQVIAEVTSNAATILAPVPAHPIPATDPGPDVEEIIAAAEQLDLEQASRMPDVTTEDVFGRLILISILIVNVLTLVLLSAAFASLGPSREN</sequence>
<evidence type="ECO:0000313" key="3">
    <source>
        <dbReference type="EMBL" id="KAG1789501.1"/>
    </source>
</evidence>
<evidence type="ECO:0000256" key="1">
    <source>
        <dbReference type="SAM" id="MobiDB-lite"/>
    </source>
</evidence>
<dbReference type="EMBL" id="JABBWE010000058">
    <property type="protein sequence ID" value="KAG1789501.1"/>
    <property type="molecule type" value="Genomic_DNA"/>
</dbReference>
<protein>
    <submittedName>
        <fullName evidence="3">Uncharacterized protein</fullName>
    </submittedName>
</protein>
<comment type="caution">
    <text evidence="3">The sequence shown here is derived from an EMBL/GenBank/DDBJ whole genome shotgun (WGS) entry which is preliminary data.</text>
</comment>
<dbReference type="GeneID" id="64594290"/>
<organism evidence="3 4">
    <name type="scientific">Suillus plorans</name>
    <dbReference type="NCBI Taxonomy" id="116603"/>
    <lineage>
        <taxon>Eukaryota</taxon>
        <taxon>Fungi</taxon>
        <taxon>Dikarya</taxon>
        <taxon>Basidiomycota</taxon>
        <taxon>Agaricomycotina</taxon>
        <taxon>Agaricomycetes</taxon>
        <taxon>Agaricomycetidae</taxon>
        <taxon>Boletales</taxon>
        <taxon>Suillineae</taxon>
        <taxon>Suillaceae</taxon>
        <taxon>Suillus</taxon>
    </lineage>
</organism>
<keyword evidence="2" id="KW-0812">Transmembrane</keyword>
<gene>
    <name evidence="3" type="ORF">HD556DRAFT_1311267</name>
</gene>
<proteinExistence type="predicted"/>
<feature type="transmembrane region" description="Helical" evidence="2">
    <location>
        <begin position="135"/>
        <end position="162"/>
    </location>
</feature>
<dbReference type="RefSeq" id="XP_041156561.1">
    <property type="nucleotide sequence ID" value="XM_041300526.1"/>
</dbReference>
<reference evidence="3" key="1">
    <citation type="journal article" date="2020" name="New Phytol.">
        <title>Comparative genomics reveals dynamic genome evolution in host specialist ectomycorrhizal fungi.</title>
        <authorList>
            <person name="Lofgren L.A."/>
            <person name="Nguyen N.H."/>
            <person name="Vilgalys R."/>
            <person name="Ruytinx J."/>
            <person name="Liao H.L."/>
            <person name="Branco S."/>
            <person name="Kuo A."/>
            <person name="LaButti K."/>
            <person name="Lipzen A."/>
            <person name="Andreopoulos W."/>
            <person name="Pangilinan J."/>
            <person name="Riley R."/>
            <person name="Hundley H."/>
            <person name="Na H."/>
            <person name="Barry K."/>
            <person name="Grigoriev I.V."/>
            <person name="Stajich J.E."/>
            <person name="Kennedy P.G."/>
        </authorList>
    </citation>
    <scope>NUCLEOTIDE SEQUENCE</scope>
    <source>
        <strain evidence="3">S12</strain>
    </source>
</reference>
<dbReference type="OrthoDB" id="2690533at2759"/>
<keyword evidence="2" id="KW-0472">Membrane</keyword>
<keyword evidence="2" id="KW-1133">Transmembrane helix</keyword>
<feature type="compositionally biased region" description="Basic residues" evidence="1">
    <location>
        <begin position="29"/>
        <end position="47"/>
    </location>
</feature>
<name>A0A9P7DEB5_9AGAM</name>